<protein>
    <submittedName>
        <fullName evidence="2">Uncharacterized protein</fullName>
    </submittedName>
</protein>
<keyword evidence="1" id="KW-0732">Signal</keyword>
<feature type="signal peptide" evidence="1">
    <location>
        <begin position="1"/>
        <end position="20"/>
    </location>
</feature>
<accession>A0A4V2WN55</accession>
<dbReference type="AlphaFoldDB" id="A0A4V2WN55"/>
<name>A0A4V2WN55_9BACT</name>
<proteinExistence type="predicted"/>
<sequence length="178" mass="19903">MKNVLFLLALALPFAGGAQAIDSIQVPARVVYKYSAPALVEQAKAKLRRELSGTADYSLAEGVLFIGPGLWQRYGRIAALAAIPGGNMTILFDGEKLSGKMTQDKDGFLKVWNQVRAEVKDQPYTLRKATYQELDYYWSVINFDIEEPLLIADAGAHRYILQLSKDLRLLWLDEVPAR</sequence>
<gene>
    <name evidence="2" type="ORF">E0486_03490</name>
</gene>
<evidence type="ECO:0000313" key="2">
    <source>
        <dbReference type="EMBL" id="TCZ74152.1"/>
    </source>
</evidence>
<organism evidence="2 3">
    <name type="scientific">Flaviaesturariibacter aridisoli</name>
    <dbReference type="NCBI Taxonomy" id="2545761"/>
    <lineage>
        <taxon>Bacteria</taxon>
        <taxon>Pseudomonadati</taxon>
        <taxon>Bacteroidota</taxon>
        <taxon>Chitinophagia</taxon>
        <taxon>Chitinophagales</taxon>
        <taxon>Chitinophagaceae</taxon>
        <taxon>Flaviaestuariibacter</taxon>
    </lineage>
</organism>
<evidence type="ECO:0000313" key="3">
    <source>
        <dbReference type="Proteomes" id="UP000295164"/>
    </source>
</evidence>
<dbReference type="OrthoDB" id="1336082at2"/>
<keyword evidence="3" id="KW-1185">Reference proteome</keyword>
<reference evidence="2 3" key="1">
    <citation type="submission" date="2019-03" db="EMBL/GenBank/DDBJ databases">
        <authorList>
            <person name="Kim M.K.M."/>
        </authorList>
    </citation>
    <scope>NUCLEOTIDE SEQUENCE [LARGE SCALE GENOMIC DNA]</scope>
    <source>
        <strain evidence="2 3">17J68-15</strain>
    </source>
</reference>
<comment type="caution">
    <text evidence="2">The sequence shown here is derived from an EMBL/GenBank/DDBJ whole genome shotgun (WGS) entry which is preliminary data.</text>
</comment>
<feature type="chain" id="PRO_5020655392" evidence="1">
    <location>
        <begin position="21"/>
        <end position="178"/>
    </location>
</feature>
<evidence type="ECO:0000256" key="1">
    <source>
        <dbReference type="SAM" id="SignalP"/>
    </source>
</evidence>
<dbReference type="EMBL" id="SKFH01000003">
    <property type="protein sequence ID" value="TCZ74152.1"/>
    <property type="molecule type" value="Genomic_DNA"/>
</dbReference>
<dbReference type="RefSeq" id="WP_131850751.1">
    <property type="nucleotide sequence ID" value="NZ_SKFH01000003.1"/>
</dbReference>
<dbReference type="Proteomes" id="UP000295164">
    <property type="component" value="Unassembled WGS sequence"/>
</dbReference>